<evidence type="ECO:0000256" key="11">
    <source>
        <dbReference type="RuleBase" id="RU004334"/>
    </source>
</evidence>
<dbReference type="Gene3D" id="3.30.50.10">
    <property type="entry name" value="Erythroid Transcription Factor GATA-1, subunit A"/>
    <property type="match status" value="1"/>
</dbReference>
<dbReference type="GO" id="GO:0003700">
    <property type="term" value="F:DNA-binding transcription factor activity"/>
    <property type="evidence" value="ECO:0007669"/>
    <property type="project" value="InterPro"/>
</dbReference>
<reference evidence="15" key="1">
    <citation type="submission" date="2023-06" db="EMBL/GenBank/DDBJ databases">
        <title>Genomic analysis of the entomopathogenic nematode Steinernema hermaphroditum.</title>
        <authorList>
            <person name="Schwarz E.M."/>
            <person name="Heppert J.K."/>
            <person name="Baniya A."/>
            <person name="Schwartz H.T."/>
            <person name="Tan C.-H."/>
            <person name="Antoshechkin I."/>
            <person name="Sternberg P.W."/>
            <person name="Goodrich-Blair H."/>
            <person name="Dillman A.R."/>
        </authorList>
    </citation>
    <scope>NUCLEOTIDE SEQUENCE</scope>
    <source>
        <strain evidence="15">PS9179</strain>
        <tissue evidence="15">Whole animal</tissue>
    </source>
</reference>
<comment type="subcellular location">
    <subcellularLocation>
        <location evidence="1 11">Nucleus</location>
    </subcellularLocation>
</comment>
<dbReference type="GO" id="GO:0008270">
    <property type="term" value="F:zinc ion binding"/>
    <property type="evidence" value="ECO:0007669"/>
    <property type="project" value="UniProtKB-KW"/>
</dbReference>
<dbReference type="SMART" id="SM00430">
    <property type="entry name" value="HOLI"/>
    <property type="match status" value="1"/>
</dbReference>
<proteinExistence type="inferred from homology"/>
<evidence type="ECO:0000256" key="9">
    <source>
        <dbReference type="ARBA" id="ARBA00023170"/>
    </source>
</evidence>
<dbReference type="InterPro" id="IPR035500">
    <property type="entry name" value="NHR-like_dom_sf"/>
</dbReference>
<dbReference type="PANTHER" id="PTHR45680">
    <property type="entry name" value="NUCLEAR HORMONE RECEPTOR FAMILY"/>
    <property type="match status" value="1"/>
</dbReference>
<dbReference type="Pfam" id="PF00104">
    <property type="entry name" value="Hormone_recep"/>
    <property type="match status" value="1"/>
</dbReference>
<evidence type="ECO:0000256" key="5">
    <source>
        <dbReference type="ARBA" id="ARBA00022833"/>
    </source>
</evidence>
<comment type="caution">
    <text evidence="15">The sequence shown here is derived from an EMBL/GenBank/DDBJ whole genome shotgun (WGS) entry which is preliminary data.</text>
</comment>
<evidence type="ECO:0000256" key="4">
    <source>
        <dbReference type="ARBA" id="ARBA00022771"/>
    </source>
</evidence>
<keyword evidence="4 11" id="KW-0863">Zinc-finger</keyword>
<evidence type="ECO:0000259" key="14">
    <source>
        <dbReference type="PROSITE" id="PS51843"/>
    </source>
</evidence>
<dbReference type="AlphaFoldDB" id="A0AA39LWG2"/>
<keyword evidence="5 11" id="KW-0862">Zinc</keyword>
<evidence type="ECO:0000313" key="15">
    <source>
        <dbReference type="EMBL" id="KAK0412128.1"/>
    </source>
</evidence>
<dbReference type="PANTHER" id="PTHR45680:SF23">
    <property type="entry name" value="NUCLEAR HORMONE RECEPTOR FAMILY"/>
    <property type="match status" value="1"/>
</dbReference>
<feature type="compositionally biased region" description="Low complexity" evidence="12">
    <location>
        <begin position="98"/>
        <end position="110"/>
    </location>
</feature>
<keyword evidence="9 11" id="KW-0675">Receptor</keyword>
<dbReference type="SUPFAM" id="SSF57716">
    <property type="entry name" value="Glucocorticoid receptor-like (DNA-binding domain)"/>
    <property type="match status" value="1"/>
</dbReference>
<dbReference type="InterPro" id="IPR001628">
    <property type="entry name" value="Znf_hrmn_rcpt"/>
</dbReference>
<dbReference type="SMART" id="SM00399">
    <property type="entry name" value="ZnF_C4"/>
    <property type="match status" value="1"/>
</dbReference>
<protein>
    <recommendedName>
        <fullName evidence="17">Nuclear receptor domain-containing protein</fullName>
    </recommendedName>
</protein>
<evidence type="ECO:0008006" key="17">
    <source>
        <dbReference type="Google" id="ProtNLM"/>
    </source>
</evidence>
<dbReference type="PROSITE" id="PS00031">
    <property type="entry name" value="NUCLEAR_REC_DBD_1"/>
    <property type="match status" value="1"/>
</dbReference>
<dbReference type="InterPro" id="IPR000536">
    <property type="entry name" value="Nucl_hrmn_rcpt_lig-bd"/>
</dbReference>
<evidence type="ECO:0000256" key="1">
    <source>
        <dbReference type="ARBA" id="ARBA00004123"/>
    </source>
</evidence>
<evidence type="ECO:0000256" key="12">
    <source>
        <dbReference type="SAM" id="MobiDB-lite"/>
    </source>
</evidence>
<dbReference type="InterPro" id="IPR049636">
    <property type="entry name" value="HNF4-like_DBD"/>
</dbReference>
<feature type="region of interest" description="Disordered" evidence="12">
    <location>
        <begin position="89"/>
        <end position="110"/>
    </location>
</feature>
<dbReference type="InterPro" id="IPR013088">
    <property type="entry name" value="Znf_NHR/GATA"/>
</dbReference>
<dbReference type="InterPro" id="IPR051152">
    <property type="entry name" value="C.elegans_Orphan_NR"/>
</dbReference>
<evidence type="ECO:0000313" key="16">
    <source>
        <dbReference type="Proteomes" id="UP001175271"/>
    </source>
</evidence>
<accession>A0AA39LWG2</accession>
<dbReference type="CDD" id="cd06960">
    <property type="entry name" value="NR_DBD_HNF4A"/>
    <property type="match status" value="1"/>
</dbReference>
<dbReference type="Pfam" id="PF00105">
    <property type="entry name" value="zf-C4"/>
    <property type="match status" value="1"/>
</dbReference>
<comment type="similarity">
    <text evidence="2 11">Belongs to the nuclear hormone receptor family.</text>
</comment>
<evidence type="ECO:0000256" key="6">
    <source>
        <dbReference type="ARBA" id="ARBA00023015"/>
    </source>
</evidence>
<keyword evidence="8 11" id="KW-0804">Transcription</keyword>
<keyword evidence="16" id="KW-1185">Reference proteome</keyword>
<dbReference type="Gene3D" id="1.10.565.10">
    <property type="entry name" value="Retinoid X Receptor"/>
    <property type="match status" value="1"/>
</dbReference>
<gene>
    <name evidence="15" type="ORF">QR680_006048</name>
</gene>
<dbReference type="PROSITE" id="PS51843">
    <property type="entry name" value="NR_LBD"/>
    <property type="match status" value="1"/>
</dbReference>
<dbReference type="GO" id="GO:0000978">
    <property type="term" value="F:RNA polymerase II cis-regulatory region sequence-specific DNA binding"/>
    <property type="evidence" value="ECO:0007669"/>
    <property type="project" value="InterPro"/>
</dbReference>
<dbReference type="PROSITE" id="PS51030">
    <property type="entry name" value="NUCLEAR_REC_DBD_2"/>
    <property type="match status" value="1"/>
</dbReference>
<dbReference type="Proteomes" id="UP001175271">
    <property type="component" value="Unassembled WGS sequence"/>
</dbReference>
<keyword evidence="10 11" id="KW-0539">Nucleus</keyword>
<name>A0AA39LWG2_9BILA</name>
<keyword evidence="6 11" id="KW-0805">Transcription regulation</keyword>
<dbReference type="EMBL" id="JAUCMV010000003">
    <property type="protein sequence ID" value="KAK0412128.1"/>
    <property type="molecule type" value="Genomic_DNA"/>
</dbReference>
<evidence type="ECO:0000259" key="13">
    <source>
        <dbReference type="PROSITE" id="PS51030"/>
    </source>
</evidence>
<sequence length="417" mass="48735">MSSSPPALRLGDCEKLCQVCGADAHGIHFQVISCRACAAFFRRSAECAHRYKCRSDTFECDVSKNAPYNCRLCRYNRCRTVGMNMEGVKPKKEETPLSVDSTSSSSDASHRSLSYVDIDGEQVAIEDLPTVVVEGYEMKHDTEGQMQKVMQILDQPYWPHHRVETPIQSLLRGYYEIIPGGIRRARIEREVNFQIYSYFMNKQMERIAKWAMECQQFAALPLEDKRKMFTYFWSYFFAFERVARTVEAIEEEVPGPIYLFTDTIAVDILTFEFYIPGLEDEGRRWHREVMKHFRAVNEHTVANFIVPTKLLKLTTFETVYMCLYSMWNVKRLPDLTPETQKIAEKVLDEASTELHNYYVNELRTTNYVSRLSKLFKLISGLESMYRFRNETIMTADMKKLYKDNLDDSELYSSLSRF</sequence>
<feature type="domain" description="NR LBD" evidence="14">
    <location>
        <begin position="162"/>
        <end position="414"/>
    </location>
</feature>
<evidence type="ECO:0000256" key="7">
    <source>
        <dbReference type="ARBA" id="ARBA00023125"/>
    </source>
</evidence>
<evidence type="ECO:0000256" key="2">
    <source>
        <dbReference type="ARBA" id="ARBA00005993"/>
    </source>
</evidence>
<keyword evidence="3 11" id="KW-0479">Metal-binding</keyword>
<evidence type="ECO:0000256" key="10">
    <source>
        <dbReference type="ARBA" id="ARBA00023242"/>
    </source>
</evidence>
<dbReference type="GO" id="GO:0005634">
    <property type="term" value="C:nucleus"/>
    <property type="evidence" value="ECO:0007669"/>
    <property type="project" value="UniProtKB-SubCell"/>
</dbReference>
<evidence type="ECO:0000256" key="8">
    <source>
        <dbReference type="ARBA" id="ARBA00023163"/>
    </source>
</evidence>
<keyword evidence="7 11" id="KW-0238">DNA-binding</keyword>
<feature type="domain" description="Nuclear receptor" evidence="13">
    <location>
        <begin position="14"/>
        <end position="90"/>
    </location>
</feature>
<dbReference type="PRINTS" id="PR00047">
    <property type="entry name" value="STROIDFINGER"/>
</dbReference>
<evidence type="ECO:0000256" key="3">
    <source>
        <dbReference type="ARBA" id="ARBA00022723"/>
    </source>
</evidence>
<organism evidence="15 16">
    <name type="scientific">Steinernema hermaphroditum</name>
    <dbReference type="NCBI Taxonomy" id="289476"/>
    <lineage>
        <taxon>Eukaryota</taxon>
        <taxon>Metazoa</taxon>
        <taxon>Ecdysozoa</taxon>
        <taxon>Nematoda</taxon>
        <taxon>Chromadorea</taxon>
        <taxon>Rhabditida</taxon>
        <taxon>Tylenchina</taxon>
        <taxon>Panagrolaimomorpha</taxon>
        <taxon>Strongyloidoidea</taxon>
        <taxon>Steinernematidae</taxon>
        <taxon>Steinernema</taxon>
    </lineage>
</organism>
<dbReference type="SUPFAM" id="SSF48508">
    <property type="entry name" value="Nuclear receptor ligand-binding domain"/>
    <property type="match status" value="1"/>
</dbReference>